<dbReference type="PROSITE" id="PS00211">
    <property type="entry name" value="ABC_TRANSPORTER_1"/>
    <property type="match status" value="1"/>
</dbReference>
<feature type="domain" description="ABC transporter" evidence="10">
    <location>
        <begin position="8"/>
        <end position="243"/>
    </location>
</feature>
<keyword evidence="8" id="KW-1278">Translocase</keyword>
<dbReference type="InterPro" id="IPR027417">
    <property type="entry name" value="P-loop_NTPase"/>
</dbReference>
<evidence type="ECO:0000256" key="3">
    <source>
        <dbReference type="ARBA" id="ARBA00022475"/>
    </source>
</evidence>
<evidence type="ECO:0000256" key="5">
    <source>
        <dbReference type="ARBA" id="ARBA00022737"/>
    </source>
</evidence>
<keyword evidence="12" id="KW-1185">Reference proteome</keyword>
<reference evidence="11 12" key="1">
    <citation type="submission" date="2024-06" db="EMBL/GenBank/DDBJ databases">
        <title>Sorghum-associated microbial communities from plants grown in Nebraska, USA.</title>
        <authorList>
            <person name="Schachtman D."/>
        </authorList>
    </citation>
    <scope>NUCLEOTIDE SEQUENCE [LARGE SCALE GENOMIC DNA]</scope>
    <source>
        <strain evidence="11 12">3207</strain>
    </source>
</reference>
<keyword evidence="9" id="KW-0472">Membrane</keyword>
<keyword evidence="7 11" id="KW-0067">ATP-binding</keyword>
<comment type="caution">
    <text evidence="11">The sequence shown here is derived from an EMBL/GenBank/DDBJ whole genome shotgun (WGS) entry which is preliminary data.</text>
</comment>
<evidence type="ECO:0000256" key="6">
    <source>
        <dbReference type="ARBA" id="ARBA00022741"/>
    </source>
</evidence>
<dbReference type="CDD" id="cd03216">
    <property type="entry name" value="ABC_Carb_Monos_I"/>
    <property type="match status" value="1"/>
</dbReference>
<keyword evidence="5" id="KW-0677">Repeat</keyword>
<dbReference type="SMART" id="SM00382">
    <property type="entry name" value="AAA"/>
    <property type="match status" value="2"/>
</dbReference>
<evidence type="ECO:0000256" key="1">
    <source>
        <dbReference type="ARBA" id="ARBA00005417"/>
    </source>
</evidence>
<proteinExistence type="inferred from homology"/>
<dbReference type="PANTHER" id="PTHR43790">
    <property type="entry name" value="CARBOHYDRATE TRANSPORT ATP-BINDING PROTEIN MG119-RELATED"/>
    <property type="match status" value="1"/>
</dbReference>
<accession>A0ABV2QZY3</accession>
<organism evidence="11 12">
    <name type="scientific">Kaistia defluvii</name>
    <dbReference type="NCBI Taxonomy" id="410841"/>
    <lineage>
        <taxon>Bacteria</taxon>
        <taxon>Pseudomonadati</taxon>
        <taxon>Pseudomonadota</taxon>
        <taxon>Alphaproteobacteria</taxon>
        <taxon>Hyphomicrobiales</taxon>
        <taxon>Kaistiaceae</taxon>
        <taxon>Kaistia</taxon>
    </lineage>
</organism>
<evidence type="ECO:0000259" key="10">
    <source>
        <dbReference type="PROSITE" id="PS50893"/>
    </source>
</evidence>
<dbReference type="CDD" id="cd03215">
    <property type="entry name" value="ABC_Carb_Monos_II"/>
    <property type="match status" value="1"/>
</dbReference>
<dbReference type="GO" id="GO:0005524">
    <property type="term" value="F:ATP binding"/>
    <property type="evidence" value="ECO:0007669"/>
    <property type="project" value="UniProtKB-KW"/>
</dbReference>
<evidence type="ECO:0000313" key="11">
    <source>
        <dbReference type="EMBL" id="MET4634572.1"/>
    </source>
</evidence>
<feature type="domain" description="ABC transporter" evidence="10">
    <location>
        <begin position="254"/>
        <end position="496"/>
    </location>
</feature>
<name>A0ABV2QZY3_9HYPH</name>
<protein>
    <submittedName>
        <fullName evidence="11">Ribose transport system ATP-binding protein</fullName>
    </submittedName>
</protein>
<gene>
    <name evidence="11" type="ORF">ABIE08_002485</name>
</gene>
<dbReference type="Proteomes" id="UP001549321">
    <property type="component" value="Unassembled WGS sequence"/>
</dbReference>
<dbReference type="EMBL" id="JBEPSM010000001">
    <property type="protein sequence ID" value="MET4634572.1"/>
    <property type="molecule type" value="Genomic_DNA"/>
</dbReference>
<dbReference type="RefSeq" id="WP_354551346.1">
    <property type="nucleotide sequence ID" value="NZ_JBEPSM010000001.1"/>
</dbReference>
<evidence type="ECO:0000313" key="12">
    <source>
        <dbReference type="Proteomes" id="UP001549321"/>
    </source>
</evidence>
<evidence type="ECO:0000256" key="9">
    <source>
        <dbReference type="ARBA" id="ARBA00023136"/>
    </source>
</evidence>
<keyword evidence="3" id="KW-1003">Cell membrane</keyword>
<dbReference type="InterPro" id="IPR003439">
    <property type="entry name" value="ABC_transporter-like_ATP-bd"/>
</dbReference>
<dbReference type="PANTHER" id="PTHR43790:SF3">
    <property type="entry name" value="D-ALLOSE IMPORT ATP-BINDING PROTEIN ALSA-RELATED"/>
    <property type="match status" value="1"/>
</dbReference>
<dbReference type="Pfam" id="PF00005">
    <property type="entry name" value="ABC_tran"/>
    <property type="match status" value="2"/>
</dbReference>
<keyword evidence="2" id="KW-0813">Transport</keyword>
<dbReference type="InterPro" id="IPR003593">
    <property type="entry name" value="AAA+_ATPase"/>
</dbReference>
<dbReference type="InterPro" id="IPR050107">
    <property type="entry name" value="ABC_carbohydrate_import_ATPase"/>
</dbReference>
<dbReference type="SUPFAM" id="SSF52540">
    <property type="entry name" value="P-loop containing nucleoside triphosphate hydrolases"/>
    <property type="match status" value="2"/>
</dbReference>
<sequence length="502" mass="53268">MASSVPILAARGVSKAFFGNPVLRSVSISLEPGRIHALLGENGAGKSTLINLLSGALRPDSGTIEIDGKAVSRHSPPEARRAGIAVVQQELSLTNSLSIAENIGLGAYPRRFGLVDYPALAAGAKAACDLVGLNEPLATPVGELSLGRRQMVEIAKALYRKPRVLILDEPTSSLSATETRILTTLLEKLRSEGIAILYISHRLDEVMQLCQHVTVLKDGTCTADRPLEGVNAAGLVRLMVGRDPGDLFPRWDSMRTERVAVSVNRFAAGLMRDVDLEVRAGEVVGIGGLVGQGQEDLLLGLYGAIPAKAASAVINDASGLPANVPQANTRGLAYVPADRKREGLHLIHPIVTNLMLPAFARMPALKLRSRARERETAMGLALQFAIKGDLGRAAQALSGGNQQKVALAKWMPLDPAVLLLNDPTRGVDVETKREIYAMLRAFAAAGKAVVLLSSDTPELVHLCDRVAVVREGRVVTLLERGELSEEAIVAAAMGAEPERAAA</sequence>
<comment type="similarity">
    <text evidence="1">Belongs to the ABC transporter superfamily.</text>
</comment>
<dbReference type="Gene3D" id="3.40.50.300">
    <property type="entry name" value="P-loop containing nucleotide triphosphate hydrolases"/>
    <property type="match status" value="2"/>
</dbReference>
<dbReference type="PROSITE" id="PS50893">
    <property type="entry name" value="ABC_TRANSPORTER_2"/>
    <property type="match status" value="2"/>
</dbReference>
<evidence type="ECO:0000256" key="4">
    <source>
        <dbReference type="ARBA" id="ARBA00022597"/>
    </source>
</evidence>
<evidence type="ECO:0000256" key="2">
    <source>
        <dbReference type="ARBA" id="ARBA00022448"/>
    </source>
</evidence>
<dbReference type="InterPro" id="IPR017871">
    <property type="entry name" value="ABC_transporter-like_CS"/>
</dbReference>
<keyword evidence="4" id="KW-0762">Sugar transport</keyword>
<evidence type="ECO:0000256" key="7">
    <source>
        <dbReference type="ARBA" id="ARBA00022840"/>
    </source>
</evidence>
<keyword evidence="6" id="KW-0547">Nucleotide-binding</keyword>
<evidence type="ECO:0000256" key="8">
    <source>
        <dbReference type="ARBA" id="ARBA00022967"/>
    </source>
</evidence>